<gene>
    <name evidence="9" type="ORF">BN973_05550</name>
</gene>
<dbReference type="PRINTS" id="PR00359">
    <property type="entry name" value="BP450"/>
</dbReference>
<dbReference type="InterPro" id="IPR036396">
    <property type="entry name" value="Cyt_P450_sf"/>
</dbReference>
<sequence>MSQNEFQIGAEPTPTENSARLGRAFIQDPHPLYRRLRGQGPVHRVAIWGAAHAWMVTRYAEARALLADPRLSKNWQGLSEFLPSDNDAAHKSVLNSHMLLQDPPDHTRLRKLLTKEFTAASVRKMTPAVVGIADELLDRVAVAARGDAVVDLMSSYAVQLPLGVIGRLLGVPSDERDRFRRLVEPMLTSTDPAELGVAENSLIELLNALIAQKRAKPADDLLSALVQASDVEDKLSPEELLSTAYLLILAGYETTVNLIGNGVLALLHNPSQLAALRDDPWLMPAAIEEFLRIESPLNTATMRFTTEAVRVGDVEIPAGQLVLIALLGANHDARQFDDPDRLDLTRAANPHLAFGHGIHHCLGAPLARLEGEIAIGRLLARFERITLDSNIILQYRNSTLMRGLTALPVRLREYQ</sequence>
<evidence type="ECO:0000256" key="1">
    <source>
        <dbReference type="ARBA" id="ARBA00001971"/>
    </source>
</evidence>
<keyword evidence="7 8" id="KW-0503">Monooxygenase</keyword>
<proteinExistence type="inferred from homology"/>
<dbReference type="HOGENOM" id="CLU_033716_1_0_11"/>
<dbReference type="GO" id="GO:0004497">
    <property type="term" value="F:monooxygenase activity"/>
    <property type="evidence" value="ECO:0007669"/>
    <property type="project" value="UniProtKB-KW"/>
</dbReference>
<dbReference type="Gene3D" id="1.10.630.10">
    <property type="entry name" value="Cytochrome P450"/>
    <property type="match status" value="1"/>
</dbReference>
<evidence type="ECO:0000256" key="3">
    <source>
        <dbReference type="ARBA" id="ARBA00022617"/>
    </source>
</evidence>
<keyword evidence="4 8" id="KW-0479">Metal-binding</keyword>
<dbReference type="GO" id="GO:0020037">
    <property type="term" value="F:heme binding"/>
    <property type="evidence" value="ECO:0007669"/>
    <property type="project" value="InterPro"/>
</dbReference>
<keyword evidence="3 8" id="KW-0349">Heme</keyword>
<dbReference type="InterPro" id="IPR017972">
    <property type="entry name" value="Cyt_P450_CS"/>
</dbReference>
<reference evidence="9" key="1">
    <citation type="journal article" date="2014" name="Genome Announc.">
        <title>Draft Genome Sequence of Mycobacterium triplex DSM 44626.</title>
        <authorList>
            <person name="Sassi M."/>
            <person name="Croce O."/>
            <person name="Robert C."/>
            <person name="Raoult D."/>
            <person name="Drancourt M."/>
        </authorList>
    </citation>
    <scope>NUCLEOTIDE SEQUENCE [LARGE SCALE GENOMIC DNA]</scope>
    <source>
        <strain evidence="9">DSM 44626</strain>
    </source>
</reference>
<evidence type="ECO:0000256" key="5">
    <source>
        <dbReference type="ARBA" id="ARBA00023002"/>
    </source>
</evidence>
<comment type="cofactor">
    <cofactor evidence="1">
        <name>heme</name>
        <dbReference type="ChEBI" id="CHEBI:30413"/>
    </cofactor>
</comment>
<dbReference type="PANTHER" id="PTHR46696">
    <property type="entry name" value="P450, PUTATIVE (EUROFUNG)-RELATED"/>
    <property type="match status" value="1"/>
</dbReference>
<dbReference type="EMBL" id="HG964446">
    <property type="protein sequence ID" value="CDO91144.1"/>
    <property type="molecule type" value="Genomic_DNA"/>
</dbReference>
<protein>
    <submittedName>
        <fullName evidence="9">Cytochrome P450</fullName>
    </submittedName>
</protein>
<reference evidence="9" key="2">
    <citation type="submission" date="2014-04" db="EMBL/GenBank/DDBJ databases">
        <authorList>
            <person name="Urmite Genomes U."/>
        </authorList>
    </citation>
    <scope>NUCLEOTIDE SEQUENCE</scope>
    <source>
        <strain evidence="9">DSM 44626</strain>
    </source>
</reference>
<dbReference type="Proteomes" id="UP000028880">
    <property type="component" value="Unassembled WGS sequence"/>
</dbReference>
<keyword evidence="6 8" id="KW-0408">Iron</keyword>
<evidence type="ECO:0000256" key="7">
    <source>
        <dbReference type="ARBA" id="ARBA00023033"/>
    </source>
</evidence>
<dbReference type="GO" id="GO:0005506">
    <property type="term" value="F:iron ion binding"/>
    <property type="evidence" value="ECO:0007669"/>
    <property type="project" value="InterPro"/>
</dbReference>
<dbReference type="InterPro" id="IPR001128">
    <property type="entry name" value="Cyt_P450"/>
</dbReference>
<dbReference type="InterPro" id="IPR002397">
    <property type="entry name" value="Cyt_P450_B"/>
</dbReference>
<dbReference type="SUPFAM" id="SSF48264">
    <property type="entry name" value="Cytochrome P450"/>
    <property type="match status" value="1"/>
</dbReference>
<evidence type="ECO:0000256" key="8">
    <source>
        <dbReference type="RuleBase" id="RU000461"/>
    </source>
</evidence>
<keyword evidence="5 8" id="KW-0560">Oxidoreductase</keyword>
<accession>A0A024K5P3</accession>
<dbReference type="PRINTS" id="PR00385">
    <property type="entry name" value="P450"/>
</dbReference>
<dbReference type="RefSeq" id="WP_232232160.1">
    <property type="nucleotide sequence ID" value="NZ_HG964446.1"/>
</dbReference>
<organism evidence="9">
    <name type="scientific">Mycobacterium triplex</name>
    <dbReference type="NCBI Taxonomy" id="47839"/>
    <lineage>
        <taxon>Bacteria</taxon>
        <taxon>Bacillati</taxon>
        <taxon>Actinomycetota</taxon>
        <taxon>Actinomycetes</taxon>
        <taxon>Mycobacteriales</taxon>
        <taxon>Mycobacteriaceae</taxon>
        <taxon>Mycobacterium</taxon>
        <taxon>Mycobacterium simiae complex</taxon>
    </lineage>
</organism>
<dbReference type="Pfam" id="PF00067">
    <property type="entry name" value="p450"/>
    <property type="match status" value="2"/>
</dbReference>
<dbReference type="eggNOG" id="COG2124">
    <property type="taxonomic scope" value="Bacteria"/>
</dbReference>
<dbReference type="PANTHER" id="PTHR46696:SF1">
    <property type="entry name" value="CYTOCHROME P450 YJIB-RELATED"/>
    <property type="match status" value="1"/>
</dbReference>
<evidence type="ECO:0000313" key="9">
    <source>
        <dbReference type="EMBL" id="CDO91144.1"/>
    </source>
</evidence>
<dbReference type="AlphaFoldDB" id="A0A024K5P3"/>
<evidence type="ECO:0000256" key="4">
    <source>
        <dbReference type="ARBA" id="ARBA00022723"/>
    </source>
</evidence>
<dbReference type="PROSITE" id="PS00086">
    <property type="entry name" value="CYTOCHROME_P450"/>
    <property type="match status" value="1"/>
</dbReference>
<dbReference type="FunFam" id="1.10.630.10:FF:000018">
    <property type="entry name" value="Cytochrome P450 monooxygenase"/>
    <property type="match status" value="1"/>
</dbReference>
<comment type="similarity">
    <text evidence="2 8">Belongs to the cytochrome P450 family.</text>
</comment>
<dbReference type="STRING" id="47839.BN973_05550"/>
<dbReference type="CDD" id="cd11029">
    <property type="entry name" value="CYP107-like"/>
    <property type="match status" value="1"/>
</dbReference>
<evidence type="ECO:0000256" key="6">
    <source>
        <dbReference type="ARBA" id="ARBA00023004"/>
    </source>
</evidence>
<dbReference type="GO" id="GO:0016705">
    <property type="term" value="F:oxidoreductase activity, acting on paired donors, with incorporation or reduction of molecular oxygen"/>
    <property type="evidence" value="ECO:0007669"/>
    <property type="project" value="InterPro"/>
</dbReference>
<name>A0A024K5P3_9MYCO</name>
<evidence type="ECO:0000256" key="2">
    <source>
        <dbReference type="ARBA" id="ARBA00010617"/>
    </source>
</evidence>